<dbReference type="OrthoDB" id="5685843at2"/>
<dbReference type="InterPro" id="IPR036388">
    <property type="entry name" value="WH-like_DNA-bd_sf"/>
</dbReference>
<evidence type="ECO:0000259" key="4">
    <source>
        <dbReference type="PROSITE" id="PS51000"/>
    </source>
</evidence>
<sequence length="259" mass="27866">MKLNRQAALRRHLYLDEAVSVADLAQRIGASLATVRRDLQELEAQGVVARSHGGARLLQGAATELAFRLREQQRLDAKKAIALAAYALIRPQSTIFLDAGTTVLQLARQIRLDPIPLTIVTNGLPVAQELVEVEGIKVIMLAGQIRDENLSLIGPLAEATLERLHVDQLFLGASAIADDLNIYGRDMTEARLNERMLAHASDRLLLADAAKFGCHDSYLVAPLSSVGQIVVDAALSTVWRSRIAEAGIGLVEASGAAEA</sequence>
<dbReference type="PANTHER" id="PTHR30363:SF44">
    <property type="entry name" value="AGA OPERON TRANSCRIPTIONAL REPRESSOR-RELATED"/>
    <property type="match status" value="1"/>
</dbReference>
<keyword evidence="2" id="KW-0238">DNA-binding</keyword>
<keyword evidence="6" id="KW-1185">Reference proteome</keyword>
<dbReference type="Gene3D" id="1.10.10.10">
    <property type="entry name" value="Winged helix-like DNA-binding domain superfamily/Winged helix DNA-binding domain"/>
    <property type="match status" value="1"/>
</dbReference>
<evidence type="ECO:0000256" key="1">
    <source>
        <dbReference type="ARBA" id="ARBA00023015"/>
    </source>
</evidence>
<dbReference type="PRINTS" id="PR00037">
    <property type="entry name" value="HTHLACR"/>
</dbReference>
<proteinExistence type="predicted"/>
<reference evidence="5 6" key="1">
    <citation type="submission" date="2017-06" db="EMBL/GenBank/DDBJ databases">
        <authorList>
            <person name="Kim H.J."/>
            <person name="Triplett B.A."/>
        </authorList>
    </citation>
    <scope>NUCLEOTIDE SEQUENCE [LARGE SCALE GENOMIC DNA]</scope>
    <source>
        <strain evidence="5 6">B29T1</strain>
    </source>
</reference>
<dbReference type="SMART" id="SM01134">
    <property type="entry name" value="DeoRC"/>
    <property type="match status" value="1"/>
</dbReference>
<dbReference type="InterPro" id="IPR036390">
    <property type="entry name" value="WH_DNA-bd_sf"/>
</dbReference>
<dbReference type="InterPro" id="IPR018356">
    <property type="entry name" value="Tscrpt_reg_HTH_DeoR_CS"/>
</dbReference>
<dbReference type="EMBL" id="FYEH01000011">
    <property type="protein sequence ID" value="SNB73925.1"/>
    <property type="molecule type" value="Genomic_DNA"/>
</dbReference>
<dbReference type="Gene3D" id="3.40.50.1360">
    <property type="match status" value="1"/>
</dbReference>
<dbReference type="GO" id="GO:0003700">
    <property type="term" value="F:DNA-binding transcription factor activity"/>
    <property type="evidence" value="ECO:0007669"/>
    <property type="project" value="InterPro"/>
</dbReference>
<dbReference type="InterPro" id="IPR037171">
    <property type="entry name" value="NagB/RpiA_transferase-like"/>
</dbReference>
<dbReference type="PANTHER" id="PTHR30363">
    <property type="entry name" value="HTH-TYPE TRANSCRIPTIONAL REGULATOR SRLR-RELATED"/>
    <property type="match status" value="1"/>
</dbReference>
<evidence type="ECO:0000313" key="5">
    <source>
        <dbReference type="EMBL" id="SNB73925.1"/>
    </source>
</evidence>
<evidence type="ECO:0000256" key="2">
    <source>
        <dbReference type="ARBA" id="ARBA00023125"/>
    </source>
</evidence>
<organism evidence="5 6">
    <name type="scientific">Arboricoccus pini</name>
    <dbReference type="NCBI Taxonomy" id="1963835"/>
    <lineage>
        <taxon>Bacteria</taxon>
        <taxon>Pseudomonadati</taxon>
        <taxon>Pseudomonadota</taxon>
        <taxon>Alphaproteobacteria</taxon>
        <taxon>Geminicoccales</taxon>
        <taxon>Geminicoccaceae</taxon>
        <taxon>Arboricoccus</taxon>
    </lineage>
</organism>
<dbReference type="SUPFAM" id="SSF46785">
    <property type="entry name" value="Winged helix' DNA-binding domain"/>
    <property type="match status" value="1"/>
</dbReference>
<dbReference type="SMART" id="SM00420">
    <property type="entry name" value="HTH_DEOR"/>
    <property type="match status" value="1"/>
</dbReference>
<dbReference type="SUPFAM" id="SSF100950">
    <property type="entry name" value="NagB/RpiA/CoA transferase-like"/>
    <property type="match status" value="1"/>
</dbReference>
<name>A0A212RN65_9PROT</name>
<accession>A0A212RN65</accession>
<gene>
    <name evidence="5" type="ORF">SAMN07250955_11130</name>
</gene>
<dbReference type="InterPro" id="IPR001034">
    <property type="entry name" value="DeoR_HTH"/>
</dbReference>
<dbReference type="GO" id="GO:0003677">
    <property type="term" value="F:DNA binding"/>
    <property type="evidence" value="ECO:0007669"/>
    <property type="project" value="UniProtKB-KW"/>
</dbReference>
<feature type="domain" description="HTH deoR-type" evidence="4">
    <location>
        <begin position="2"/>
        <end position="57"/>
    </location>
</feature>
<dbReference type="Pfam" id="PF08220">
    <property type="entry name" value="HTH_DeoR"/>
    <property type="match status" value="1"/>
</dbReference>
<keyword evidence="3" id="KW-0804">Transcription</keyword>
<keyword evidence="1" id="KW-0805">Transcription regulation</keyword>
<dbReference type="InterPro" id="IPR014036">
    <property type="entry name" value="DeoR-like_C"/>
</dbReference>
<evidence type="ECO:0000313" key="6">
    <source>
        <dbReference type="Proteomes" id="UP000197065"/>
    </source>
</evidence>
<dbReference type="RefSeq" id="WP_088562239.1">
    <property type="nucleotide sequence ID" value="NZ_FYEH01000011.1"/>
</dbReference>
<dbReference type="Pfam" id="PF00455">
    <property type="entry name" value="DeoRC"/>
    <property type="match status" value="1"/>
</dbReference>
<protein>
    <submittedName>
        <fullName evidence="5">Transcriptional regulator, DeoR family</fullName>
    </submittedName>
</protein>
<dbReference type="PROSITE" id="PS51000">
    <property type="entry name" value="HTH_DEOR_2"/>
    <property type="match status" value="1"/>
</dbReference>
<dbReference type="Proteomes" id="UP000197065">
    <property type="component" value="Unassembled WGS sequence"/>
</dbReference>
<evidence type="ECO:0000256" key="3">
    <source>
        <dbReference type="ARBA" id="ARBA00023163"/>
    </source>
</evidence>
<dbReference type="PROSITE" id="PS00894">
    <property type="entry name" value="HTH_DEOR_1"/>
    <property type="match status" value="1"/>
</dbReference>
<dbReference type="AlphaFoldDB" id="A0A212RN65"/>
<dbReference type="InterPro" id="IPR050313">
    <property type="entry name" value="Carb_Metab_HTH_regulators"/>
</dbReference>